<dbReference type="PANTHER" id="PTHR19328:SF13">
    <property type="entry name" value="HIPL1 PROTEIN"/>
    <property type="match status" value="1"/>
</dbReference>
<protein>
    <submittedName>
        <fullName evidence="4">PQQ-dependent sugar dehydrogenase</fullName>
    </submittedName>
</protein>
<evidence type="ECO:0000313" key="4">
    <source>
        <dbReference type="EMBL" id="MBD8061908.1"/>
    </source>
</evidence>
<dbReference type="Pfam" id="PF07995">
    <property type="entry name" value="GSDH"/>
    <property type="match status" value="1"/>
</dbReference>
<dbReference type="SUPFAM" id="SSF49899">
    <property type="entry name" value="Concanavalin A-like lectins/glucanases"/>
    <property type="match status" value="1"/>
</dbReference>
<comment type="caution">
    <text evidence="4">The sequence shown here is derived from an EMBL/GenBank/DDBJ whole genome shotgun (WGS) entry which is preliminary data.</text>
</comment>
<dbReference type="InterPro" id="IPR012938">
    <property type="entry name" value="Glc/Sorbosone_DH"/>
</dbReference>
<accession>A0ABR8Z0U1</accession>
<feature type="chain" id="PRO_5046896071" evidence="1">
    <location>
        <begin position="29"/>
        <end position="1381"/>
    </location>
</feature>
<sequence>MTSLRQPTRRRAVTAAATGMAMCATLLAAPAGAQTEEPGFTELHTFEGYTTGALNGQDGWTSTGAASVILDPVNQNNRALELSGPNQRASRAVAAIEDGETGTVFFRIRRDGSVDTSFGITDNDNPSDFAHSRAYVNNQNSDRLLVRDGGAFATAGTWAEDVWQCVWLVADNETDEVAVYSQGGPYEEQTRLPEGAEETFGFRAAVDGALDRFFWINGSPNTGRIMLDDVAVDTTGANLEVATGNAADCEVTDEAAQPLLNPLPDPKMSTIGIEVEELAQLPESQTTPATQDQRLIRHNRITHLDEVPDGSGRLAVPDMNDILYMVDKDSGEHTAYLNVRQQFVDNFHNHAGLGTGFGFVEFHPEFAENGIFYTVHTEAGSALTEDTPDFPGFGTTGFHSVITEWTATDPSAETFEGTSREMMRVPFGGRVHTVQQIAFNWTAEPGDADYGNLYILVGDGGNGVGNNNPQDLSTPQGKIFRIDPMGDDSANGEYGIPEDNPFLDEDGALPEIYAVGMRDPHRISWDTETGKMYLGHIGEWQVESIYEVQPGDNFGWSVREGPFLAENRQIFPLPENDAELGFTYPVAAYDHNRDPGQTGDAGVAVNGGYVYRGEIEALQGKYLFTDIVRGWVLSTEADEMVRNDGDIEDLATIEQLRVFHDGEETTFQELVGHQRVDLRFGADADGELYLISKADGRVWEVTGAVELPPNNLVARYTFDNPVEGNPAWEDDQGFSGTDIELINGGALQRVADAAYPGAGRALQTQQLNPTVRGNNDWKAGVYDPAGVDSLDAFAGAEAITVMGWFKRTGELPALNSESANPDDRFNAIGLTGVLSGNSDGHGVRALLEVIQVGNELKLVALGRRLDDGSSWTFAADKPWDEILAQNTWVHLAASFDYVNGEMKLYMNGEELEGEYTAANPWGSGPTSDTVPAGIKIGGSFPQNTAERNPFNGRMDDLMFLDMVPTAEQMQHLYATYGVEPVEPPPTPSCTFEESETDLMAEENWAPRTPSKWDFPGDQIVLTEVGDNPNDGIRRPFEYAILDGREYESVQIDAEVRLDAPSSVNNRDIIIVFGWQSDTEYYYAHISQDNTIYAHNGIFKVNNKDRERIDHQWDPDSSIGAPPAITDEEWHDVRVVHCAGSGEIAVWVDGHDTPLMTATDTTFDSGQIGFGSFDNTGRMRDLVVSVPAAPQEDVATTTSLSLSRQLATYGAETTARVTVAADSGTPSGTVEIHADGEVVATGELGPDGRASVALPRDLPAGGHRLTAVFPGSDGFTESASRAVTYVVLPALSRVDIDVDSTVPRGSTPDVTIDVSGRDGAPTPTGTVTVTAGFRVVGTVPVGEDGSAEVQLPPVRGLTLLTATYSGDHGYLPGLDIDTVWGR</sequence>
<dbReference type="PROSITE" id="PS51318">
    <property type="entry name" value="TAT"/>
    <property type="match status" value="1"/>
</dbReference>
<dbReference type="Gene3D" id="2.60.120.560">
    <property type="entry name" value="Exo-inulinase, domain 1"/>
    <property type="match status" value="1"/>
</dbReference>
<dbReference type="Gene3D" id="2.60.120.200">
    <property type="match status" value="1"/>
</dbReference>
<keyword evidence="5" id="KW-1185">Reference proteome</keyword>
<evidence type="ECO:0000259" key="3">
    <source>
        <dbReference type="Pfam" id="PF16640"/>
    </source>
</evidence>
<dbReference type="InterPro" id="IPR032109">
    <property type="entry name" value="Big_3_5"/>
</dbReference>
<dbReference type="InterPro" id="IPR006311">
    <property type="entry name" value="TAT_signal"/>
</dbReference>
<dbReference type="InterPro" id="IPR013320">
    <property type="entry name" value="ConA-like_dom_sf"/>
</dbReference>
<feature type="signal peptide" evidence="1">
    <location>
        <begin position="1"/>
        <end position="28"/>
    </location>
</feature>
<dbReference type="Pfam" id="PF13385">
    <property type="entry name" value="Laminin_G_3"/>
    <property type="match status" value="1"/>
</dbReference>
<dbReference type="Gene3D" id="2.120.10.30">
    <property type="entry name" value="TolB, C-terminal domain"/>
    <property type="match status" value="1"/>
</dbReference>
<dbReference type="InterPro" id="IPR011041">
    <property type="entry name" value="Quinoprot_gluc/sorb_DH_b-prop"/>
</dbReference>
<feature type="domain" description="Glucose/Sorbosone dehydrogenase" evidence="2">
    <location>
        <begin position="352"/>
        <end position="638"/>
    </location>
</feature>
<dbReference type="PANTHER" id="PTHR19328">
    <property type="entry name" value="HEDGEHOG-INTERACTING PROTEIN"/>
    <property type="match status" value="1"/>
</dbReference>
<dbReference type="SUPFAM" id="SSF50952">
    <property type="entry name" value="Soluble quinoprotein glucose dehydrogenase"/>
    <property type="match status" value="1"/>
</dbReference>
<dbReference type="InterPro" id="IPR013783">
    <property type="entry name" value="Ig-like_fold"/>
</dbReference>
<feature type="domain" description="Bacterial Ig-like" evidence="3">
    <location>
        <begin position="1201"/>
        <end position="1286"/>
    </location>
</feature>
<dbReference type="Pfam" id="PF16640">
    <property type="entry name" value="Big_3_5"/>
    <property type="match status" value="1"/>
</dbReference>
<dbReference type="Proteomes" id="UP000661894">
    <property type="component" value="Unassembled WGS sequence"/>
</dbReference>
<reference evidence="4 5" key="1">
    <citation type="submission" date="2020-08" db="EMBL/GenBank/DDBJ databases">
        <title>A Genomic Blueprint of the Chicken Gut Microbiome.</title>
        <authorList>
            <person name="Gilroy R."/>
            <person name="Ravi A."/>
            <person name="Getino M."/>
            <person name="Pursley I."/>
            <person name="Horton D.L."/>
            <person name="Alikhan N.-F."/>
            <person name="Baker D."/>
            <person name="Gharbi K."/>
            <person name="Hall N."/>
            <person name="Watson M."/>
            <person name="Adriaenssens E.M."/>
            <person name="Foster-Nyarko E."/>
            <person name="Jarju S."/>
            <person name="Secka A."/>
            <person name="Antonio M."/>
            <person name="Oren A."/>
            <person name="Chaudhuri R."/>
            <person name="La Ragione R.M."/>
            <person name="Hildebrand F."/>
            <person name="Pallen M.J."/>
        </authorList>
    </citation>
    <scope>NUCLEOTIDE SEQUENCE [LARGE SCALE GENOMIC DNA]</scope>
    <source>
        <strain evidence="4 5">Sa1BUA1</strain>
    </source>
</reference>
<evidence type="ECO:0000259" key="2">
    <source>
        <dbReference type="Pfam" id="PF07995"/>
    </source>
</evidence>
<gene>
    <name evidence="4" type="ORF">H9624_06180</name>
</gene>
<dbReference type="InterPro" id="IPR011042">
    <property type="entry name" value="6-blade_b-propeller_TolB-like"/>
</dbReference>
<organism evidence="4 5">
    <name type="scientific">Oceanitalea stevensii</name>
    <dbReference type="NCBI Taxonomy" id="2763072"/>
    <lineage>
        <taxon>Bacteria</taxon>
        <taxon>Bacillati</taxon>
        <taxon>Actinomycetota</taxon>
        <taxon>Actinomycetes</taxon>
        <taxon>Micrococcales</taxon>
        <taxon>Bogoriellaceae</taxon>
        <taxon>Georgenia</taxon>
    </lineage>
</organism>
<proteinExistence type="predicted"/>
<name>A0ABR8Z0U1_9MICO</name>
<evidence type="ECO:0000313" key="5">
    <source>
        <dbReference type="Proteomes" id="UP000661894"/>
    </source>
</evidence>
<keyword evidence="1" id="KW-0732">Signal</keyword>
<dbReference type="RefSeq" id="WP_251839033.1">
    <property type="nucleotide sequence ID" value="NZ_JACSPO010000002.1"/>
</dbReference>
<dbReference type="Gene3D" id="2.60.40.10">
    <property type="entry name" value="Immunoglobulins"/>
    <property type="match status" value="2"/>
</dbReference>
<dbReference type="EMBL" id="JACSPO010000002">
    <property type="protein sequence ID" value="MBD8061908.1"/>
    <property type="molecule type" value="Genomic_DNA"/>
</dbReference>
<evidence type="ECO:0000256" key="1">
    <source>
        <dbReference type="SAM" id="SignalP"/>
    </source>
</evidence>